<protein>
    <recommendedName>
        <fullName evidence="3">histidine kinase</fullName>
        <ecNumber evidence="3">2.7.13.3</ecNumber>
    </recommendedName>
</protein>
<comment type="subcellular location">
    <subcellularLocation>
        <location evidence="2">Cell membrane</location>
        <topology evidence="2">Multi-pass membrane protein</topology>
    </subcellularLocation>
</comment>
<dbReference type="SUPFAM" id="SSF55874">
    <property type="entry name" value="ATPase domain of HSP90 chaperone/DNA topoisomerase II/histidine kinase"/>
    <property type="match status" value="1"/>
</dbReference>
<dbReference type="SMART" id="SM00387">
    <property type="entry name" value="HATPase_c"/>
    <property type="match status" value="1"/>
</dbReference>
<keyword evidence="13" id="KW-1185">Reference proteome</keyword>
<dbReference type="SMART" id="SM00388">
    <property type="entry name" value="HisKA"/>
    <property type="match status" value="1"/>
</dbReference>
<dbReference type="Pfam" id="PF00672">
    <property type="entry name" value="HAMP"/>
    <property type="match status" value="1"/>
</dbReference>
<dbReference type="InterPro" id="IPR036097">
    <property type="entry name" value="HisK_dim/P_sf"/>
</dbReference>
<evidence type="ECO:0000256" key="2">
    <source>
        <dbReference type="ARBA" id="ARBA00004651"/>
    </source>
</evidence>
<evidence type="ECO:0000256" key="4">
    <source>
        <dbReference type="ARBA" id="ARBA00022475"/>
    </source>
</evidence>
<dbReference type="PROSITE" id="PS50109">
    <property type="entry name" value="HIS_KIN"/>
    <property type="match status" value="1"/>
</dbReference>
<dbReference type="SUPFAM" id="SSF47384">
    <property type="entry name" value="Homodimeric domain of signal transducing histidine kinase"/>
    <property type="match status" value="1"/>
</dbReference>
<dbReference type="Gene3D" id="1.10.287.130">
    <property type="match status" value="1"/>
</dbReference>
<dbReference type="PANTHER" id="PTHR44936">
    <property type="entry name" value="SENSOR PROTEIN CREC"/>
    <property type="match status" value="1"/>
</dbReference>
<evidence type="ECO:0000313" key="12">
    <source>
        <dbReference type="EMBL" id="NGY05884.1"/>
    </source>
</evidence>
<dbReference type="InterPro" id="IPR005467">
    <property type="entry name" value="His_kinase_dom"/>
</dbReference>
<accession>A0A6M2BU26</accession>
<evidence type="ECO:0000256" key="8">
    <source>
        <dbReference type="ARBA" id="ARBA00022777"/>
    </source>
</evidence>
<keyword evidence="4" id="KW-0472">Membrane</keyword>
<dbReference type="InterPro" id="IPR003594">
    <property type="entry name" value="HATPase_dom"/>
</dbReference>
<dbReference type="InterPro" id="IPR036890">
    <property type="entry name" value="HATPase_C_sf"/>
</dbReference>
<dbReference type="CDD" id="cd00075">
    <property type="entry name" value="HATPase"/>
    <property type="match status" value="1"/>
</dbReference>
<name>A0A6M2BU26_9GAMM</name>
<keyword evidence="5" id="KW-0597">Phosphoprotein</keyword>
<dbReference type="SMART" id="SM00304">
    <property type="entry name" value="HAMP"/>
    <property type="match status" value="1"/>
</dbReference>
<dbReference type="EC" id="2.7.13.3" evidence="3"/>
<evidence type="ECO:0000259" key="10">
    <source>
        <dbReference type="PROSITE" id="PS50109"/>
    </source>
</evidence>
<dbReference type="Pfam" id="PF00512">
    <property type="entry name" value="HisKA"/>
    <property type="match status" value="1"/>
</dbReference>
<dbReference type="InterPro" id="IPR003660">
    <property type="entry name" value="HAMP_dom"/>
</dbReference>
<dbReference type="CDD" id="cd00082">
    <property type="entry name" value="HisKA"/>
    <property type="match status" value="1"/>
</dbReference>
<dbReference type="AlphaFoldDB" id="A0A6M2BU26"/>
<evidence type="ECO:0000256" key="9">
    <source>
        <dbReference type="ARBA" id="ARBA00022840"/>
    </source>
</evidence>
<dbReference type="Pfam" id="PF02518">
    <property type="entry name" value="HATPase_c"/>
    <property type="match status" value="1"/>
</dbReference>
<dbReference type="SUPFAM" id="SSF158472">
    <property type="entry name" value="HAMP domain-like"/>
    <property type="match status" value="1"/>
</dbReference>
<dbReference type="EMBL" id="JAAMOW010000007">
    <property type="protein sequence ID" value="NGY05884.1"/>
    <property type="molecule type" value="Genomic_DNA"/>
</dbReference>
<dbReference type="Gene3D" id="6.10.340.10">
    <property type="match status" value="1"/>
</dbReference>
<dbReference type="PRINTS" id="PR00344">
    <property type="entry name" value="BCTRLSENSOR"/>
</dbReference>
<evidence type="ECO:0000256" key="5">
    <source>
        <dbReference type="ARBA" id="ARBA00022553"/>
    </source>
</evidence>
<dbReference type="Gene3D" id="3.30.565.10">
    <property type="entry name" value="Histidine kinase-like ATPase, C-terminal domain"/>
    <property type="match status" value="1"/>
</dbReference>
<dbReference type="GO" id="GO:0005886">
    <property type="term" value="C:plasma membrane"/>
    <property type="evidence" value="ECO:0007669"/>
    <property type="project" value="UniProtKB-SubCell"/>
</dbReference>
<evidence type="ECO:0000256" key="1">
    <source>
        <dbReference type="ARBA" id="ARBA00000085"/>
    </source>
</evidence>
<dbReference type="GO" id="GO:0005524">
    <property type="term" value="F:ATP binding"/>
    <property type="evidence" value="ECO:0007669"/>
    <property type="project" value="UniProtKB-KW"/>
</dbReference>
<organism evidence="12 13">
    <name type="scientific">Solimonas terrae</name>
    <dbReference type="NCBI Taxonomy" id="1396819"/>
    <lineage>
        <taxon>Bacteria</taxon>
        <taxon>Pseudomonadati</taxon>
        <taxon>Pseudomonadota</taxon>
        <taxon>Gammaproteobacteria</taxon>
        <taxon>Nevskiales</taxon>
        <taxon>Nevskiaceae</taxon>
        <taxon>Solimonas</taxon>
    </lineage>
</organism>
<dbReference type="InterPro" id="IPR050980">
    <property type="entry name" value="2C_sensor_his_kinase"/>
</dbReference>
<dbReference type="Proteomes" id="UP000472676">
    <property type="component" value="Unassembled WGS sequence"/>
</dbReference>
<dbReference type="RefSeq" id="WP_166258274.1">
    <property type="nucleotide sequence ID" value="NZ_JAAMOW010000007.1"/>
</dbReference>
<keyword evidence="9" id="KW-0067">ATP-binding</keyword>
<keyword evidence="8" id="KW-0418">Kinase</keyword>
<comment type="caution">
    <text evidence="12">The sequence shown here is derived from an EMBL/GenBank/DDBJ whole genome shotgun (WGS) entry which is preliminary data.</text>
</comment>
<sequence>MSRLYRRLLLWFCAANVATLLVSVGASNAIAWYTYGRATDWAKLAQDADAQYIGGGRDGLAQWAEARRLDVRLEATLFENGQSVLGGPLLPEIEDQLPRLLTGEHVALQLTPHLLLIGERVIGRDGVARQLVGLRGPAPFHLRRETMLGVQIALSLLVIGAVGWAFARGIAVPLAALQAAAQRMAGGDLAARVGAPFDAGSDELALLAREFDRMAERIEALVTHERRLLQDVSHELRSPLARLHLILEFAQRERAQGADADAQFARAEQEIARLDHLIGELLALSRVDAELPSMPMQAVDLVAIAGDGLKRAELEARQRGCTLQLEAPATLEAVGDARLLARALDNLLGNAIKFGAGAAIVVSVRKRGTQAELDVRDHGPGVPEPDLPKLFRPFYRGSNAARTGGYGLGLAIVERVMRAHHGAARVDNAEGGGLRLVLSLPLTT</sequence>
<keyword evidence="4" id="KW-1003">Cell membrane</keyword>
<keyword evidence="7" id="KW-0547">Nucleotide-binding</keyword>
<gene>
    <name evidence="12" type="ORF">G7Y85_14010</name>
</gene>
<dbReference type="PROSITE" id="PS50885">
    <property type="entry name" value="HAMP"/>
    <property type="match status" value="1"/>
</dbReference>
<keyword evidence="6" id="KW-0808">Transferase</keyword>
<dbReference type="CDD" id="cd06225">
    <property type="entry name" value="HAMP"/>
    <property type="match status" value="1"/>
</dbReference>
<dbReference type="InterPro" id="IPR003661">
    <property type="entry name" value="HisK_dim/P_dom"/>
</dbReference>
<evidence type="ECO:0000256" key="6">
    <source>
        <dbReference type="ARBA" id="ARBA00022679"/>
    </source>
</evidence>
<feature type="domain" description="Histidine kinase" evidence="10">
    <location>
        <begin position="231"/>
        <end position="444"/>
    </location>
</feature>
<proteinExistence type="predicted"/>
<evidence type="ECO:0000256" key="7">
    <source>
        <dbReference type="ARBA" id="ARBA00022741"/>
    </source>
</evidence>
<evidence type="ECO:0000259" key="11">
    <source>
        <dbReference type="PROSITE" id="PS50885"/>
    </source>
</evidence>
<dbReference type="GO" id="GO:0000155">
    <property type="term" value="F:phosphorelay sensor kinase activity"/>
    <property type="evidence" value="ECO:0007669"/>
    <property type="project" value="InterPro"/>
</dbReference>
<comment type="catalytic activity">
    <reaction evidence="1">
        <text>ATP + protein L-histidine = ADP + protein N-phospho-L-histidine.</text>
        <dbReference type="EC" id="2.7.13.3"/>
    </reaction>
</comment>
<dbReference type="PANTHER" id="PTHR44936:SF10">
    <property type="entry name" value="SENSOR PROTEIN RSTB"/>
    <property type="match status" value="1"/>
</dbReference>
<evidence type="ECO:0000313" key="13">
    <source>
        <dbReference type="Proteomes" id="UP000472676"/>
    </source>
</evidence>
<feature type="domain" description="HAMP" evidence="11">
    <location>
        <begin position="168"/>
        <end position="223"/>
    </location>
</feature>
<evidence type="ECO:0000256" key="3">
    <source>
        <dbReference type="ARBA" id="ARBA00012438"/>
    </source>
</evidence>
<reference evidence="12 13" key="1">
    <citation type="journal article" date="2014" name="Int. J. Syst. Evol. Microbiol.">
        <title>Solimonas terrae sp. nov., isolated from soil.</title>
        <authorList>
            <person name="Kim S.J."/>
            <person name="Moon J.Y."/>
            <person name="Weon H.Y."/>
            <person name="Ahn J.H."/>
            <person name="Chen W.M."/>
            <person name="Kwon S.W."/>
        </authorList>
    </citation>
    <scope>NUCLEOTIDE SEQUENCE [LARGE SCALE GENOMIC DNA]</scope>
    <source>
        <strain evidence="12 13">KIS83-12</strain>
    </source>
</reference>
<dbReference type="InterPro" id="IPR004358">
    <property type="entry name" value="Sig_transdc_His_kin-like_C"/>
</dbReference>